<dbReference type="AlphaFoldDB" id="A0AAD8FLH3"/>
<evidence type="ECO:0000256" key="1">
    <source>
        <dbReference type="SAM" id="MobiDB-lite"/>
    </source>
</evidence>
<reference evidence="2" key="1">
    <citation type="journal article" date="2023" name="PLoS Negl. Trop. Dis.">
        <title>A genome sequence for Biomphalaria pfeifferi, the major vector snail for the human-infecting parasite Schistosoma mansoni.</title>
        <authorList>
            <person name="Bu L."/>
            <person name="Lu L."/>
            <person name="Laidemitt M.R."/>
            <person name="Zhang S.M."/>
            <person name="Mutuku M."/>
            <person name="Mkoji G."/>
            <person name="Steinauer M."/>
            <person name="Loker E.S."/>
        </authorList>
    </citation>
    <scope>NUCLEOTIDE SEQUENCE</scope>
    <source>
        <strain evidence="2">KasaAsao</strain>
    </source>
</reference>
<feature type="compositionally biased region" description="Polar residues" evidence="1">
    <location>
        <begin position="38"/>
        <end position="48"/>
    </location>
</feature>
<organism evidence="2 3">
    <name type="scientific">Biomphalaria pfeifferi</name>
    <name type="common">Bloodfluke planorb</name>
    <name type="synonym">Freshwater snail</name>
    <dbReference type="NCBI Taxonomy" id="112525"/>
    <lineage>
        <taxon>Eukaryota</taxon>
        <taxon>Metazoa</taxon>
        <taxon>Spiralia</taxon>
        <taxon>Lophotrochozoa</taxon>
        <taxon>Mollusca</taxon>
        <taxon>Gastropoda</taxon>
        <taxon>Heterobranchia</taxon>
        <taxon>Euthyneura</taxon>
        <taxon>Panpulmonata</taxon>
        <taxon>Hygrophila</taxon>
        <taxon>Lymnaeoidea</taxon>
        <taxon>Planorbidae</taxon>
        <taxon>Biomphalaria</taxon>
    </lineage>
</organism>
<evidence type="ECO:0000313" key="2">
    <source>
        <dbReference type="EMBL" id="KAK0067851.1"/>
    </source>
</evidence>
<name>A0AAD8FLH3_BIOPF</name>
<evidence type="ECO:0000313" key="3">
    <source>
        <dbReference type="Proteomes" id="UP001233172"/>
    </source>
</evidence>
<feature type="region of interest" description="Disordered" evidence="1">
    <location>
        <begin position="83"/>
        <end position="137"/>
    </location>
</feature>
<sequence length="321" mass="35254">MVPSTAHTAASVKSSVSKNLAPALNRAAQLMSPKKAATKNSSLSSITSLDKPEQPYVPAANQNSSTGIKMKLEMKQNEFNDSLNDELADCDPAPSEQSGGNIEMITGLSNGYHSGSDDGSQGSLSHDQSSYENLMTRSCSDTTELDLDLQATPSSRQSRYCNWRWQRHHSQGENTYVRSHFRSHSQDNDNYLKAQKEISNKLAKANCHIGQHMYQGSLESFQYVLHVRQLGSQTNQMKTRKEISDFAAKVREISNDNMGGLLALRDDVDIDTAVFNDHNVVELTADDIYIVHYSVASLGSVSPGEPQFSPTVTPYTALSSI</sequence>
<feature type="region of interest" description="Disordered" evidence="1">
    <location>
        <begin position="30"/>
        <end position="64"/>
    </location>
</feature>
<proteinExistence type="predicted"/>
<comment type="caution">
    <text evidence="2">The sequence shown here is derived from an EMBL/GenBank/DDBJ whole genome shotgun (WGS) entry which is preliminary data.</text>
</comment>
<reference evidence="2" key="2">
    <citation type="submission" date="2023-04" db="EMBL/GenBank/DDBJ databases">
        <authorList>
            <person name="Bu L."/>
            <person name="Lu L."/>
            <person name="Laidemitt M.R."/>
            <person name="Zhang S.M."/>
            <person name="Mutuku M."/>
            <person name="Mkoji G."/>
            <person name="Steinauer M."/>
            <person name="Loker E.S."/>
        </authorList>
    </citation>
    <scope>NUCLEOTIDE SEQUENCE</scope>
    <source>
        <strain evidence="2">KasaAsao</strain>
        <tissue evidence="2">Whole Snail</tissue>
    </source>
</reference>
<dbReference type="EMBL" id="JASAOG010000006">
    <property type="protein sequence ID" value="KAK0067851.1"/>
    <property type="molecule type" value="Genomic_DNA"/>
</dbReference>
<dbReference type="Proteomes" id="UP001233172">
    <property type="component" value="Unassembled WGS sequence"/>
</dbReference>
<accession>A0AAD8FLH3</accession>
<feature type="compositionally biased region" description="Low complexity" evidence="1">
    <location>
        <begin position="113"/>
        <end position="130"/>
    </location>
</feature>
<keyword evidence="3" id="KW-1185">Reference proteome</keyword>
<protein>
    <submittedName>
        <fullName evidence="2">Adenomatous polyposis coli protein</fullName>
    </submittedName>
</protein>
<gene>
    <name evidence="2" type="ORF">Bpfe_002692</name>
</gene>